<dbReference type="PANTHER" id="PTHR11839:SF18">
    <property type="entry name" value="NUDIX HYDROLASE DOMAIN-CONTAINING PROTEIN"/>
    <property type="match status" value="1"/>
</dbReference>
<sequence>MADKDMKWKTLSQKYLIEKPWVTARVDKVELPTGAIIDEYYVLEYPDWVNTIAITKDGMFVFVRQYRYAIGKTVNELCAGVIEKGEDPMAAAKRELMEETGFGGGNWQKWMTISANPSTHTNLTHCYLATDVERMDVQHLDQAEDIEVRLFSRDEVMDMLEKGEIWQSLMAAPLWKYFAKVSCRTSSARANSRTSFARAK</sequence>
<dbReference type="PANTHER" id="PTHR11839">
    <property type="entry name" value="UDP/ADP-SUGAR PYROPHOSPHATASE"/>
    <property type="match status" value="1"/>
</dbReference>
<accession>A0A3R6EI61</accession>
<dbReference type="GO" id="GO:0019693">
    <property type="term" value="P:ribose phosphate metabolic process"/>
    <property type="evidence" value="ECO:0007669"/>
    <property type="project" value="TreeGrafter"/>
</dbReference>
<evidence type="ECO:0000256" key="5">
    <source>
        <dbReference type="ARBA" id="ARBA00022801"/>
    </source>
</evidence>
<dbReference type="CDD" id="cd03424">
    <property type="entry name" value="NUDIX_ADPRase_Nudt5_UGPPase_Nudt14"/>
    <property type="match status" value="1"/>
</dbReference>
<proteinExistence type="inferred from homology"/>
<comment type="catalytic activity">
    <reaction evidence="1">
        <text>GDP-alpha-D-mannose + H2O = alpha-D-mannose 1-phosphate + GMP + 2 H(+)</text>
        <dbReference type="Rhea" id="RHEA:27978"/>
        <dbReference type="ChEBI" id="CHEBI:15377"/>
        <dbReference type="ChEBI" id="CHEBI:15378"/>
        <dbReference type="ChEBI" id="CHEBI:57527"/>
        <dbReference type="ChEBI" id="CHEBI:58115"/>
        <dbReference type="ChEBI" id="CHEBI:58409"/>
    </reaction>
</comment>
<keyword evidence="5 9" id="KW-0378">Hydrolase</keyword>
<dbReference type="InterPro" id="IPR015797">
    <property type="entry name" value="NUDIX_hydrolase-like_dom_sf"/>
</dbReference>
<dbReference type="GO" id="GO:0006753">
    <property type="term" value="P:nucleoside phosphate metabolic process"/>
    <property type="evidence" value="ECO:0007669"/>
    <property type="project" value="TreeGrafter"/>
</dbReference>
<evidence type="ECO:0000313" key="9">
    <source>
        <dbReference type="EMBL" id="RHH83877.1"/>
    </source>
</evidence>
<dbReference type="GO" id="GO:0016787">
    <property type="term" value="F:hydrolase activity"/>
    <property type="evidence" value="ECO:0007669"/>
    <property type="project" value="UniProtKB-KW"/>
</dbReference>
<dbReference type="Proteomes" id="UP000284548">
    <property type="component" value="Unassembled WGS sequence"/>
</dbReference>
<dbReference type="InterPro" id="IPR000086">
    <property type="entry name" value="NUDIX_hydrolase_dom"/>
</dbReference>
<dbReference type="SUPFAM" id="SSF55811">
    <property type="entry name" value="Nudix"/>
    <property type="match status" value="1"/>
</dbReference>
<dbReference type="EMBL" id="QRKB01000007">
    <property type="protein sequence ID" value="RHH83877.1"/>
    <property type="molecule type" value="Genomic_DNA"/>
</dbReference>
<evidence type="ECO:0000313" key="10">
    <source>
        <dbReference type="Proteomes" id="UP000284548"/>
    </source>
</evidence>
<dbReference type="InterPro" id="IPR020084">
    <property type="entry name" value="NUDIX_hydrolase_CS"/>
</dbReference>
<dbReference type="Pfam" id="PF00293">
    <property type="entry name" value="NUDIX"/>
    <property type="match status" value="1"/>
</dbReference>
<dbReference type="PROSITE" id="PS51462">
    <property type="entry name" value="NUDIX"/>
    <property type="match status" value="1"/>
</dbReference>
<dbReference type="RefSeq" id="WP_118254064.1">
    <property type="nucleotide sequence ID" value="NZ_QRKB01000007.1"/>
</dbReference>
<evidence type="ECO:0000256" key="3">
    <source>
        <dbReference type="ARBA" id="ARBA00007275"/>
    </source>
</evidence>
<feature type="domain" description="Nudix hydrolase" evidence="8">
    <location>
        <begin position="44"/>
        <end position="173"/>
    </location>
</feature>
<protein>
    <recommendedName>
        <fullName evidence="4">GDP-mannose pyrophosphatase</fullName>
    </recommendedName>
    <alternativeName>
        <fullName evidence="6">GDP-mannose hydrolase</fullName>
    </alternativeName>
    <alternativeName>
        <fullName evidence="7">GDPMK</fullName>
    </alternativeName>
</protein>
<reference evidence="9 10" key="1">
    <citation type="submission" date="2018-08" db="EMBL/GenBank/DDBJ databases">
        <title>A genome reference for cultivated species of the human gut microbiota.</title>
        <authorList>
            <person name="Zou Y."/>
            <person name="Xue W."/>
            <person name="Luo G."/>
        </authorList>
    </citation>
    <scope>NUCLEOTIDE SEQUENCE [LARGE SCALE GENOMIC DNA]</scope>
    <source>
        <strain evidence="9 10">AM16-54</strain>
    </source>
</reference>
<dbReference type="PROSITE" id="PS00893">
    <property type="entry name" value="NUDIX_BOX"/>
    <property type="match status" value="1"/>
</dbReference>
<gene>
    <name evidence="9" type="ORF">DW192_04415</name>
</gene>
<dbReference type="Gene3D" id="3.90.79.10">
    <property type="entry name" value="Nucleoside Triphosphate Pyrophosphohydrolase"/>
    <property type="match status" value="1"/>
</dbReference>
<comment type="cofactor">
    <cofactor evidence="2">
        <name>Mg(2+)</name>
        <dbReference type="ChEBI" id="CHEBI:18420"/>
    </cofactor>
</comment>
<evidence type="ECO:0000256" key="2">
    <source>
        <dbReference type="ARBA" id="ARBA00001946"/>
    </source>
</evidence>
<dbReference type="AlphaFoldDB" id="A0A3R6EI61"/>
<comment type="caution">
    <text evidence="9">The sequence shown here is derived from an EMBL/GenBank/DDBJ whole genome shotgun (WGS) entry which is preliminary data.</text>
</comment>
<evidence type="ECO:0000256" key="1">
    <source>
        <dbReference type="ARBA" id="ARBA00000847"/>
    </source>
</evidence>
<evidence type="ECO:0000256" key="6">
    <source>
        <dbReference type="ARBA" id="ARBA00032162"/>
    </source>
</evidence>
<evidence type="ECO:0000256" key="7">
    <source>
        <dbReference type="ARBA" id="ARBA00032272"/>
    </source>
</evidence>
<evidence type="ECO:0000256" key="4">
    <source>
        <dbReference type="ARBA" id="ARBA00016377"/>
    </source>
</evidence>
<comment type="similarity">
    <text evidence="3">Belongs to the Nudix hydrolase family. NudK subfamily.</text>
</comment>
<evidence type="ECO:0000259" key="8">
    <source>
        <dbReference type="PROSITE" id="PS51462"/>
    </source>
</evidence>
<organism evidence="9 10">
    <name type="scientific">Segatella copri</name>
    <dbReference type="NCBI Taxonomy" id="165179"/>
    <lineage>
        <taxon>Bacteria</taxon>
        <taxon>Pseudomonadati</taxon>
        <taxon>Bacteroidota</taxon>
        <taxon>Bacteroidia</taxon>
        <taxon>Bacteroidales</taxon>
        <taxon>Prevotellaceae</taxon>
        <taxon>Segatella</taxon>
    </lineage>
</organism>
<name>A0A3R6EI61_9BACT</name>